<evidence type="ECO:0000256" key="2">
    <source>
        <dbReference type="ARBA" id="ARBA00022723"/>
    </source>
</evidence>
<evidence type="ECO:0000313" key="10">
    <source>
        <dbReference type="EMBL" id="CRL20779.1"/>
    </source>
</evidence>
<evidence type="ECO:0000313" key="11">
    <source>
        <dbReference type="Proteomes" id="UP000053732"/>
    </source>
</evidence>
<keyword evidence="5" id="KW-0238">DNA-binding</keyword>
<feature type="domain" description="Zn(2)-C6 fungal-type" evidence="9">
    <location>
        <begin position="38"/>
        <end position="67"/>
    </location>
</feature>
<feature type="compositionally biased region" description="Basic residues" evidence="8">
    <location>
        <begin position="1"/>
        <end position="14"/>
    </location>
</feature>
<name>A0A0G4P3A3_PENC3</name>
<keyword evidence="3" id="KW-0862">Zinc</keyword>
<dbReference type="PANTHER" id="PTHR47782">
    <property type="entry name" value="ZN(II)2CYS6 TRANSCRIPTION FACTOR (EUROFUNG)-RELATED"/>
    <property type="match status" value="1"/>
</dbReference>
<dbReference type="GO" id="GO:0006351">
    <property type="term" value="P:DNA-templated transcription"/>
    <property type="evidence" value="ECO:0007669"/>
    <property type="project" value="InterPro"/>
</dbReference>
<keyword evidence="2" id="KW-0479">Metal-binding</keyword>
<keyword evidence="6" id="KW-0804">Transcription</keyword>
<organism evidence="10 11">
    <name type="scientific">Penicillium camemberti (strain FM 013)</name>
    <dbReference type="NCBI Taxonomy" id="1429867"/>
    <lineage>
        <taxon>Eukaryota</taxon>
        <taxon>Fungi</taxon>
        <taxon>Dikarya</taxon>
        <taxon>Ascomycota</taxon>
        <taxon>Pezizomycotina</taxon>
        <taxon>Eurotiomycetes</taxon>
        <taxon>Eurotiomycetidae</taxon>
        <taxon>Eurotiales</taxon>
        <taxon>Aspergillaceae</taxon>
        <taxon>Penicillium</taxon>
    </lineage>
</organism>
<evidence type="ECO:0000256" key="7">
    <source>
        <dbReference type="ARBA" id="ARBA00023242"/>
    </source>
</evidence>
<keyword evidence="7" id="KW-0539">Nucleus</keyword>
<feature type="region of interest" description="Disordered" evidence="8">
    <location>
        <begin position="1"/>
        <end position="22"/>
    </location>
</feature>
<dbReference type="Pfam" id="PF04082">
    <property type="entry name" value="Fungal_trans"/>
    <property type="match status" value="1"/>
</dbReference>
<dbReference type="InterPro" id="IPR052202">
    <property type="entry name" value="Yeast_MetPath_Reg"/>
</dbReference>
<sequence>MEGAVHRFRVHRNNSKPEKIARQAKPTIANGRRSSMPACRRCRQHKKRCSRTADGSCEQCQVAWVPCSLMEESVSPHTRERELRSRIDWLSRLVNDALPVGRSPIESIETGRDMALDSPIQSPSAAATIEIDCTESGFEERRTLKPEENVCLSVAASRKCLQAYFRHVHRSYPFMDSEFVLQDFNALCDKEAGSDLLPQSAVPNRLYMIMAIGFTTLQRAGEVENIEEQDLQPCLKGVLCECVSRVDEESAGTLLLLGLYLLFKPGDQDPRAIAGVLTNHALAVGLMNESPGCQTLSPRALELRRRLGWSVYVFTRMISISYGLPFAFPDNIMKVPLPSIMIHEYGSEEGHQYAIALQVSRHMISLRQLETRIINAIYDPNPSTSPQELRIQIEDWYTQGCLLSSSTLCEPDQVPFHTTITWLNVRYQNLLLLLYAPAQGDSATEENVPNLQGAAQQYIRLSLILHDHRHLPMNWITLCRLLSLAAIFLYCTRQWAPSFDDIPEISLLATLLEFFPSSWVAAHDASRILRRLADIITKQNSPLIARSQLSGSSVIDTSALDTEMRLQSIQDELEALLRQTMGEASFYIWPLRSKVAERRASHQSLTMNGLNAGLESGIPVNRISVTNDGTLTPGENDMGESLLDTQWTNLWVM</sequence>
<gene>
    <name evidence="10" type="ORF">PCAMFM013_S004g000720</name>
</gene>
<accession>A0A0G4P3A3</accession>
<evidence type="ECO:0000256" key="8">
    <source>
        <dbReference type="SAM" id="MobiDB-lite"/>
    </source>
</evidence>
<dbReference type="InterPro" id="IPR001138">
    <property type="entry name" value="Zn2Cys6_DnaBD"/>
</dbReference>
<keyword evidence="11" id="KW-1185">Reference proteome</keyword>
<evidence type="ECO:0000256" key="3">
    <source>
        <dbReference type="ARBA" id="ARBA00022833"/>
    </source>
</evidence>
<evidence type="ECO:0000259" key="9">
    <source>
        <dbReference type="PROSITE" id="PS00463"/>
    </source>
</evidence>
<dbReference type="GO" id="GO:0005634">
    <property type="term" value="C:nucleus"/>
    <property type="evidence" value="ECO:0007669"/>
    <property type="project" value="UniProtKB-SubCell"/>
</dbReference>
<dbReference type="InterPro" id="IPR036864">
    <property type="entry name" value="Zn2-C6_fun-type_DNA-bd_sf"/>
</dbReference>
<dbReference type="EMBL" id="HG793137">
    <property type="protein sequence ID" value="CRL20779.1"/>
    <property type="molecule type" value="Genomic_DNA"/>
</dbReference>
<dbReference type="STRING" id="1429867.A0A0G4P3A3"/>
<dbReference type="PROSITE" id="PS00463">
    <property type="entry name" value="ZN2_CY6_FUNGAL_1"/>
    <property type="match status" value="1"/>
</dbReference>
<dbReference type="CDD" id="cd00067">
    <property type="entry name" value="GAL4"/>
    <property type="match status" value="1"/>
</dbReference>
<evidence type="ECO:0000256" key="6">
    <source>
        <dbReference type="ARBA" id="ARBA00023163"/>
    </source>
</evidence>
<protein>
    <submittedName>
        <fullName evidence="10">Fungal transcriptional regulatory protein, N-terminal</fullName>
    </submittedName>
</protein>
<dbReference type="Gene3D" id="4.10.240.10">
    <property type="entry name" value="Zn(2)-C6 fungal-type DNA-binding domain"/>
    <property type="match status" value="1"/>
</dbReference>
<dbReference type="Proteomes" id="UP000053732">
    <property type="component" value="Unassembled WGS sequence"/>
</dbReference>
<dbReference type="GO" id="GO:0043565">
    <property type="term" value="F:sequence-specific DNA binding"/>
    <property type="evidence" value="ECO:0007669"/>
    <property type="project" value="TreeGrafter"/>
</dbReference>
<dbReference type="AlphaFoldDB" id="A0A0G4P3A3"/>
<keyword evidence="4" id="KW-0805">Transcription regulation</keyword>
<dbReference type="SUPFAM" id="SSF57701">
    <property type="entry name" value="Zn2/Cys6 DNA-binding domain"/>
    <property type="match status" value="1"/>
</dbReference>
<reference evidence="10 11" key="1">
    <citation type="journal article" date="2014" name="Nat. Commun.">
        <title>Multiple recent horizontal transfers of a large genomic region in cheese making fungi.</title>
        <authorList>
            <person name="Cheeseman K."/>
            <person name="Ropars J."/>
            <person name="Renault P."/>
            <person name="Dupont J."/>
            <person name="Gouzy J."/>
            <person name="Branca A."/>
            <person name="Abraham A.L."/>
            <person name="Ceppi M."/>
            <person name="Conseiller E."/>
            <person name="Debuchy R."/>
            <person name="Malagnac F."/>
            <person name="Goarin A."/>
            <person name="Silar P."/>
            <person name="Lacoste S."/>
            <person name="Sallet E."/>
            <person name="Bensimon A."/>
            <person name="Giraud T."/>
            <person name="Brygoo Y."/>
        </authorList>
    </citation>
    <scope>NUCLEOTIDE SEQUENCE [LARGE SCALE GENOMIC DNA]</scope>
    <source>
        <strain evidence="11">FM 013</strain>
    </source>
</reference>
<comment type="subcellular location">
    <subcellularLocation>
        <location evidence="1">Nucleus</location>
    </subcellularLocation>
</comment>
<proteinExistence type="predicted"/>
<dbReference type="PANTHER" id="PTHR47782:SF7">
    <property type="entry name" value="PROTEIN STB5"/>
    <property type="match status" value="1"/>
</dbReference>
<evidence type="ECO:0000256" key="5">
    <source>
        <dbReference type="ARBA" id="ARBA00023125"/>
    </source>
</evidence>
<dbReference type="GO" id="GO:0008270">
    <property type="term" value="F:zinc ion binding"/>
    <property type="evidence" value="ECO:0007669"/>
    <property type="project" value="InterPro"/>
</dbReference>
<evidence type="ECO:0000256" key="4">
    <source>
        <dbReference type="ARBA" id="ARBA00023015"/>
    </source>
</evidence>
<dbReference type="InterPro" id="IPR007219">
    <property type="entry name" value="XnlR_reg_dom"/>
</dbReference>
<evidence type="ECO:0000256" key="1">
    <source>
        <dbReference type="ARBA" id="ARBA00004123"/>
    </source>
</evidence>
<dbReference type="CDD" id="cd12148">
    <property type="entry name" value="fungal_TF_MHR"/>
    <property type="match status" value="1"/>
</dbReference>
<dbReference type="GO" id="GO:0045944">
    <property type="term" value="P:positive regulation of transcription by RNA polymerase II"/>
    <property type="evidence" value="ECO:0007669"/>
    <property type="project" value="TreeGrafter"/>
</dbReference>
<dbReference type="GO" id="GO:0000981">
    <property type="term" value="F:DNA-binding transcription factor activity, RNA polymerase II-specific"/>
    <property type="evidence" value="ECO:0007669"/>
    <property type="project" value="InterPro"/>
</dbReference>